<proteinExistence type="predicted"/>
<accession>A0A5Q0UF51</accession>
<dbReference type="KEGG" id="ncon:LC1Nh_0319"/>
<dbReference type="EMBL" id="CP040089">
    <property type="protein sequence ID" value="QGA80222.1"/>
    <property type="molecule type" value="Genomic_DNA"/>
</dbReference>
<dbReference type="AlphaFoldDB" id="A0A5Q0UF51"/>
<organism evidence="1 2">
    <name type="scientific">Candidatus Nanohalobium constans</name>
    <dbReference type="NCBI Taxonomy" id="2565781"/>
    <lineage>
        <taxon>Archaea</taxon>
        <taxon>Candidatus Nanohalarchaeota</taxon>
        <taxon>Candidatus Nanohalobia</taxon>
        <taxon>Candidatus Nanohalobiales</taxon>
        <taxon>Candidatus Nanohalobiaceae</taxon>
        <taxon>Candidatus Nanohalobium</taxon>
    </lineage>
</organism>
<sequence>MAPECENCGEDLFVNPVDRPNVDWVRVVCSECGTVTDVSMIRLSATVKQKE</sequence>
<dbReference type="Proteomes" id="UP000377803">
    <property type="component" value="Chromosome"/>
</dbReference>
<evidence type="ECO:0000313" key="2">
    <source>
        <dbReference type="Proteomes" id="UP000377803"/>
    </source>
</evidence>
<dbReference type="GeneID" id="42364702"/>
<evidence type="ECO:0000313" key="1">
    <source>
        <dbReference type="EMBL" id="QGA80222.1"/>
    </source>
</evidence>
<gene>
    <name evidence="1" type="ORF">LC1Nh_0319</name>
</gene>
<dbReference type="RefSeq" id="WP_153549961.1">
    <property type="nucleotide sequence ID" value="NZ_CP040089.1"/>
</dbReference>
<keyword evidence="2" id="KW-1185">Reference proteome</keyword>
<reference evidence="2" key="1">
    <citation type="submission" date="2019-05" db="EMBL/GenBank/DDBJ databases">
        <title>Candidatus Nanohalobium constans, a novel model system to study the DPANN nano-sized archaea: genomic and physiological characterization of a nanoarchaeon co-cultured with its chitinotrophic host.</title>
        <authorList>
            <person name="La Cono V."/>
            <person name="Arcadi E."/>
            <person name="Crisafi F."/>
            <person name="Denaro R."/>
            <person name="La Spada G."/>
            <person name="Messina E."/>
            <person name="Smedile F."/>
            <person name="Toshchakov S.V."/>
            <person name="Shevchenko M.A."/>
            <person name="Golyshin P.N."/>
            <person name="Golyshina O.V."/>
            <person name="Ferrer M."/>
            <person name="Rohde M."/>
            <person name="Mushegian A."/>
            <person name="Sorokin D.Y."/>
            <person name="Giuliano L."/>
            <person name="Yakimov M.M."/>
        </authorList>
    </citation>
    <scope>NUCLEOTIDE SEQUENCE [LARGE SCALE GENOMIC DNA]</scope>
    <source>
        <strain evidence="2">LC1Nh</strain>
    </source>
</reference>
<name>A0A5Q0UF51_9ARCH</name>
<protein>
    <submittedName>
        <fullName evidence="1">Uncharacterized protein</fullName>
    </submittedName>
</protein>
<dbReference type="OrthoDB" id="376877at2157"/>